<dbReference type="EMBL" id="QOVI01000005">
    <property type="protein sequence ID" value="RXG13188.1"/>
    <property type="molecule type" value="Genomic_DNA"/>
</dbReference>
<dbReference type="AlphaFoldDB" id="A0A4Q0NTM2"/>
<accession>A0A4Q0NTM2</accession>
<comment type="caution">
    <text evidence="1">The sequence shown here is derived from an EMBL/GenBank/DDBJ whole genome shotgun (WGS) entry which is preliminary data.</text>
</comment>
<reference evidence="1 2" key="1">
    <citation type="submission" date="2018-07" db="EMBL/GenBank/DDBJ databases">
        <title>Leeuwenhoekiella genomics.</title>
        <authorList>
            <person name="Tahon G."/>
            <person name="Willems A."/>
        </authorList>
    </citation>
    <scope>NUCLEOTIDE SEQUENCE [LARGE SCALE GENOMIC DNA]</scope>
    <source>
        <strain evidence="1 2">R-50232</strain>
    </source>
</reference>
<dbReference type="Proteomes" id="UP000289821">
    <property type="component" value="Unassembled WGS sequence"/>
</dbReference>
<organism evidence="1 2">
    <name type="scientific">Leeuwenhoekiella aestuarii</name>
    <dbReference type="NCBI Taxonomy" id="2249426"/>
    <lineage>
        <taxon>Bacteria</taxon>
        <taxon>Pseudomonadati</taxon>
        <taxon>Bacteroidota</taxon>
        <taxon>Flavobacteriia</taxon>
        <taxon>Flavobacteriales</taxon>
        <taxon>Flavobacteriaceae</taxon>
        <taxon>Leeuwenhoekiella</taxon>
    </lineage>
</organism>
<keyword evidence="2" id="KW-1185">Reference proteome</keyword>
<evidence type="ECO:0000313" key="1">
    <source>
        <dbReference type="EMBL" id="RXG13188.1"/>
    </source>
</evidence>
<sequence>MEDQVYFKCLNGDYFSYHFNELAVSFDLF</sequence>
<proteinExistence type="predicted"/>
<name>A0A4Q0NTM2_9FLAO</name>
<gene>
    <name evidence="1" type="ORF">DSM04_105166</name>
</gene>
<evidence type="ECO:0000313" key="2">
    <source>
        <dbReference type="Proteomes" id="UP000289821"/>
    </source>
</evidence>
<protein>
    <submittedName>
        <fullName evidence="1">Uncharacterized protein</fullName>
    </submittedName>
</protein>